<dbReference type="InterPro" id="IPR002560">
    <property type="entry name" value="Transposase_DDE"/>
</dbReference>
<name>A0A495VAT7_9GAMM</name>
<protein>
    <submittedName>
        <fullName evidence="5">Transposase</fullName>
    </submittedName>
</protein>
<feature type="domain" description="Transposase IS204/IS1001/IS1096/IS1165 zinc-finger" evidence="3">
    <location>
        <begin position="54"/>
        <end position="98"/>
    </location>
</feature>
<sequence>MSTGQPPEVAAVDSASLFTVALGLQTPWEVREVAFDPKAGRIDFAVGFARGTRFICPHCGAEHQPVHDTQAREWRHLNFFQFQAYIQAKVPRVRCGACGKTTQVEVPWARPGTGFTQLMEALIVALCRAMTVRQVAQLLGVSDMRVWRVLDHYVEQARAQEDFSGVTAVGLDETAARRGHHYISLFHDLEAPRLLFATEGRKAEVVAQFADDLEAHGGCAENIRDVCIDMSGSYRSGVEEQLPWANITFDEFHVIQLANQAVDAVRRAEVKSTPVLKRSRYIWLKDQQDWSRRQLRQYVDLRRLNLKTHRAYRIKESLREIFRLANSREEAEALLTRWYSWARRCRLAPMKDFAKTVKTHWDGILNAFDSKLTNGRVEAANGLIQAAKAKARGYGTVRHLITIAYLVAGKLTHLPACPFANKQCAKAST</sequence>
<proteinExistence type="predicted"/>
<feature type="domain" description="Transposase IS204/IS1001/IS1096/IS1165 helix-turn-helix" evidence="2">
    <location>
        <begin position="104"/>
        <end position="154"/>
    </location>
</feature>
<accession>A0A495VAT7</accession>
<dbReference type="NCBIfam" id="NF033550">
    <property type="entry name" value="transpos_ISL3"/>
    <property type="match status" value="1"/>
</dbReference>
<dbReference type="Pfam" id="PF01610">
    <property type="entry name" value="DDE_Tnp_ISL3"/>
    <property type="match status" value="1"/>
</dbReference>
<keyword evidence="6" id="KW-1185">Reference proteome</keyword>
<dbReference type="RefSeq" id="WP_120797760.1">
    <property type="nucleotide sequence ID" value="NZ_RBXL01000001.1"/>
</dbReference>
<evidence type="ECO:0000313" key="5">
    <source>
        <dbReference type="EMBL" id="RKT45565.1"/>
    </source>
</evidence>
<evidence type="ECO:0000259" key="3">
    <source>
        <dbReference type="Pfam" id="PF14690"/>
    </source>
</evidence>
<dbReference type="InterPro" id="IPR032877">
    <property type="entry name" value="Transposase_HTH"/>
</dbReference>
<evidence type="ECO:0000313" key="4">
    <source>
        <dbReference type="EMBL" id="RKT45493.1"/>
    </source>
</evidence>
<comment type="caution">
    <text evidence="5">The sequence shown here is derived from an EMBL/GenBank/DDBJ whole genome shotgun (WGS) entry which is preliminary data.</text>
</comment>
<dbReference type="PANTHER" id="PTHR33498">
    <property type="entry name" value="TRANSPOSASE FOR INSERTION SEQUENCE ELEMENT IS1557"/>
    <property type="match status" value="1"/>
</dbReference>
<evidence type="ECO:0000259" key="2">
    <source>
        <dbReference type="Pfam" id="PF13542"/>
    </source>
</evidence>
<dbReference type="Proteomes" id="UP000274556">
    <property type="component" value="Unassembled WGS sequence"/>
</dbReference>
<feature type="domain" description="Transposase IS204/IS1001/IS1096/IS1165 DDE" evidence="1">
    <location>
        <begin position="169"/>
        <end position="402"/>
    </location>
</feature>
<organism evidence="5 6">
    <name type="scientific">Thiocapsa rosea</name>
    <dbReference type="NCBI Taxonomy" id="69360"/>
    <lineage>
        <taxon>Bacteria</taxon>
        <taxon>Pseudomonadati</taxon>
        <taxon>Pseudomonadota</taxon>
        <taxon>Gammaproteobacteria</taxon>
        <taxon>Chromatiales</taxon>
        <taxon>Chromatiaceae</taxon>
        <taxon>Thiocapsa</taxon>
    </lineage>
</organism>
<dbReference type="InterPro" id="IPR029261">
    <property type="entry name" value="Transposase_Znf"/>
</dbReference>
<evidence type="ECO:0000313" key="6">
    <source>
        <dbReference type="Proteomes" id="UP000274556"/>
    </source>
</evidence>
<dbReference type="PANTHER" id="PTHR33498:SF1">
    <property type="entry name" value="TRANSPOSASE FOR INSERTION SEQUENCE ELEMENT IS1557"/>
    <property type="match status" value="1"/>
</dbReference>
<dbReference type="OrthoDB" id="5791038at2"/>
<reference evidence="5 6" key="1">
    <citation type="submission" date="2018-10" db="EMBL/GenBank/DDBJ databases">
        <title>Genomic Encyclopedia of Archaeal and Bacterial Type Strains, Phase II (KMG-II): from individual species to whole genera.</title>
        <authorList>
            <person name="Goeker M."/>
        </authorList>
    </citation>
    <scope>NUCLEOTIDE SEQUENCE [LARGE SCALE GENOMIC DNA]</scope>
    <source>
        <strain evidence="5 6">DSM 235</strain>
    </source>
</reference>
<dbReference type="Pfam" id="PF14690">
    <property type="entry name" value="Zn_ribbon_ISL3"/>
    <property type="match status" value="1"/>
</dbReference>
<gene>
    <name evidence="4" type="ORF">BDD21_2953</name>
    <name evidence="5" type="ORF">BDD21_3029</name>
</gene>
<dbReference type="InterPro" id="IPR047951">
    <property type="entry name" value="Transpos_ISL3"/>
</dbReference>
<dbReference type="Pfam" id="PF13542">
    <property type="entry name" value="HTH_Tnp_ISL3"/>
    <property type="match status" value="1"/>
</dbReference>
<dbReference type="EMBL" id="RBXL01000001">
    <property type="protein sequence ID" value="RKT45565.1"/>
    <property type="molecule type" value="Genomic_DNA"/>
</dbReference>
<evidence type="ECO:0000259" key="1">
    <source>
        <dbReference type="Pfam" id="PF01610"/>
    </source>
</evidence>
<dbReference type="AlphaFoldDB" id="A0A495VAT7"/>
<dbReference type="EMBL" id="RBXL01000001">
    <property type="protein sequence ID" value="RKT45493.1"/>
    <property type="molecule type" value="Genomic_DNA"/>
</dbReference>